<dbReference type="GO" id="GO:0043813">
    <property type="term" value="F:phosphatidylinositol-3,5-bisphosphate 5-phosphatase activity"/>
    <property type="evidence" value="ECO:0007669"/>
    <property type="project" value="InterPro"/>
</dbReference>
<dbReference type="Proteomes" id="UP000774326">
    <property type="component" value="Unassembled WGS sequence"/>
</dbReference>
<sequence>MPNQNIYNYADSYVPPPPLLTSSHIPKQQDTNIAASNVQQTAIESVSRKLILKKFTVYQLSSESMEDIELSEQYDKDRDSGLTDTGMFIVGSNGRETIFKIMRINLSNAASNQESSVKLIEDDQIYTKSEITKLLTAFNNDNESVTDTTPLRRLSVGFSLLGFIKFTKGYYLNIVTKRSAVAIIGGNHIYHIDDTEVIPITSPHDRLNGGGVGSRHDKYSEEARYLSIFRTLDVSKTFYFSYTYDITNTLQRNILKEKQKSLGLQETDKFTYGRKEMFIWNEALIEPITIISKLKKTKKEKVYDWFQPIIHGFIDQSNVSIFGKKIYITLIARRSKHFAGARFLKRGANNRGNVANEVESEQIVADMQITSLHDSPQGFFNNERYTSYVQHRGSIPLSWSQEAATNLKLAKPPIQITQTDPFYSNAALHFDDLFKRYDSPVLVLNLIKSKERTPRESKLLKEFEKCIHYLNQFIPKDKDKLQYTHWDMSRASKYSDGADGQDVIEYLENYADSTIQSTGFFHNGDSLNDMKLQEGVCRTNCIDCLDRTNAAQFIIGKRALGYQLHALGVIDDIYISYDSDVVNILTEMFHDHGDTIALQYGGSHLVNTMETYRKINQWSSHSRDMIESIKRFYSNSFMDAQRQEAVNLFLGNFKYEQGKPMLWDYETDYYLHNGTRNQQHQHQVQRKRSYRFWWTDKNLLNFRETYGLDPGNEILTKKPKPYPGFFDNYWNEYYTPRTLTVFEHVFEINMNSTLRYITPQDTTTDQKVLFEYSPFKPRKLSLINHKLRRLEVKKKKRKQEQLQQEQHDRLDQLRKDSIPLDESEFMVSMNLLNEVKSTALGMERLVLQSSHDLGFDQAVVAHPTEYDLITEQHDTLISPEYNFGQDEGYEEQVEYGPSGTITVKPSDYKLYQQVTDSDSLVFMTPSCNVDFTQPPEEEINVVQFEVLSEDLKLYQGLTNLGLVGDYLNANILE</sequence>
<comment type="caution">
    <text evidence="6">The sequence shown here is derived from an EMBL/GenBank/DDBJ whole genome shotgun (WGS) entry which is preliminary data.</text>
</comment>
<comment type="subcellular location">
    <subcellularLocation>
        <location evidence="1">Endomembrane system</location>
    </subcellularLocation>
</comment>
<dbReference type="InterPro" id="IPR043573">
    <property type="entry name" value="Fig4-like"/>
</dbReference>
<dbReference type="PROSITE" id="PS50275">
    <property type="entry name" value="SAC"/>
    <property type="match status" value="1"/>
</dbReference>
<dbReference type="PANTHER" id="PTHR45738">
    <property type="entry name" value="POLYPHOSPHOINOSITIDE PHOSPHATASE"/>
    <property type="match status" value="1"/>
</dbReference>
<protein>
    <recommendedName>
        <fullName evidence="5">SAC domain-containing protein</fullName>
    </recommendedName>
</protein>
<name>A0A9P8PWW3_WICPI</name>
<dbReference type="Pfam" id="PF02383">
    <property type="entry name" value="Syja_N"/>
    <property type="match status" value="1"/>
</dbReference>
<dbReference type="GO" id="GO:0046856">
    <property type="term" value="P:phosphatidylinositol dephosphorylation"/>
    <property type="evidence" value="ECO:0007669"/>
    <property type="project" value="InterPro"/>
</dbReference>
<evidence type="ECO:0000259" key="5">
    <source>
        <dbReference type="PROSITE" id="PS50275"/>
    </source>
</evidence>
<dbReference type="EMBL" id="JAEUBG010004822">
    <property type="protein sequence ID" value="KAH3679982.1"/>
    <property type="molecule type" value="Genomic_DNA"/>
</dbReference>
<evidence type="ECO:0000256" key="4">
    <source>
        <dbReference type="SAM" id="MobiDB-lite"/>
    </source>
</evidence>
<feature type="region of interest" description="Disordered" evidence="4">
    <location>
        <begin position="794"/>
        <end position="815"/>
    </location>
</feature>
<keyword evidence="7" id="KW-1185">Reference proteome</keyword>
<reference evidence="6" key="2">
    <citation type="submission" date="2021-01" db="EMBL/GenBank/DDBJ databases">
        <authorList>
            <person name="Schikora-Tamarit M.A."/>
        </authorList>
    </citation>
    <scope>NUCLEOTIDE SEQUENCE</scope>
    <source>
        <strain evidence="6">CBS2887</strain>
    </source>
</reference>
<dbReference type="OrthoDB" id="405996at2759"/>
<proteinExistence type="predicted"/>
<evidence type="ECO:0000256" key="2">
    <source>
        <dbReference type="ARBA" id="ARBA00022801"/>
    </source>
</evidence>
<feature type="domain" description="SAC" evidence="5">
    <location>
        <begin position="229"/>
        <end position="602"/>
    </location>
</feature>
<dbReference type="AlphaFoldDB" id="A0A9P8PWW3"/>
<evidence type="ECO:0000256" key="1">
    <source>
        <dbReference type="ARBA" id="ARBA00004308"/>
    </source>
</evidence>
<reference evidence="6" key="1">
    <citation type="journal article" date="2021" name="Open Biol.">
        <title>Shared evolutionary footprints suggest mitochondrial oxidative damage underlies multiple complex I losses in fungi.</title>
        <authorList>
            <person name="Schikora-Tamarit M.A."/>
            <person name="Marcet-Houben M."/>
            <person name="Nosek J."/>
            <person name="Gabaldon T."/>
        </authorList>
    </citation>
    <scope>NUCLEOTIDE SEQUENCE</scope>
    <source>
        <strain evidence="6">CBS2887</strain>
    </source>
</reference>
<keyword evidence="2" id="KW-0378">Hydrolase</keyword>
<accession>A0A9P8PWW3</accession>
<feature type="compositionally biased region" description="Basic and acidic residues" evidence="4">
    <location>
        <begin position="805"/>
        <end position="815"/>
    </location>
</feature>
<evidence type="ECO:0000313" key="6">
    <source>
        <dbReference type="EMBL" id="KAH3679982.1"/>
    </source>
</evidence>
<dbReference type="PANTHER" id="PTHR45738:SF5">
    <property type="entry name" value="POLYPHOSPHOINOSITIDE PHOSPHATASE"/>
    <property type="match status" value="1"/>
</dbReference>
<evidence type="ECO:0000313" key="7">
    <source>
        <dbReference type="Proteomes" id="UP000774326"/>
    </source>
</evidence>
<dbReference type="GO" id="GO:0012505">
    <property type="term" value="C:endomembrane system"/>
    <property type="evidence" value="ECO:0007669"/>
    <property type="project" value="UniProtKB-SubCell"/>
</dbReference>
<keyword evidence="3" id="KW-0472">Membrane</keyword>
<gene>
    <name evidence="6" type="ORF">WICPIJ_008458</name>
</gene>
<dbReference type="InterPro" id="IPR002013">
    <property type="entry name" value="SAC_dom"/>
</dbReference>
<organism evidence="6 7">
    <name type="scientific">Wickerhamomyces pijperi</name>
    <name type="common">Yeast</name>
    <name type="synonym">Pichia pijperi</name>
    <dbReference type="NCBI Taxonomy" id="599730"/>
    <lineage>
        <taxon>Eukaryota</taxon>
        <taxon>Fungi</taxon>
        <taxon>Dikarya</taxon>
        <taxon>Ascomycota</taxon>
        <taxon>Saccharomycotina</taxon>
        <taxon>Saccharomycetes</taxon>
        <taxon>Phaffomycetales</taxon>
        <taxon>Wickerhamomycetaceae</taxon>
        <taxon>Wickerhamomyces</taxon>
    </lineage>
</organism>
<evidence type="ECO:0000256" key="3">
    <source>
        <dbReference type="ARBA" id="ARBA00023136"/>
    </source>
</evidence>